<keyword evidence="6" id="KW-0592">Phosphate transport</keyword>
<evidence type="ECO:0000259" key="12">
    <source>
        <dbReference type="PROSITE" id="PS50928"/>
    </source>
</evidence>
<dbReference type="CDD" id="cd06261">
    <property type="entry name" value="TM_PBP2"/>
    <property type="match status" value="1"/>
</dbReference>
<keyword evidence="9 10" id="KW-0472">Membrane</keyword>
<evidence type="ECO:0000256" key="10">
    <source>
        <dbReference type="RuleBase" id="RU363043"/>
    </source>
</evidence>
<dbReference type="InterPro" id="IPR005672">
    <property type="entry name" value="Phosphate_PstA"/>
</dbReference>
<evidence type="ECO:0000256" key="7">
    <source>
        <dbReference type="ARBA" id="ARBA00022692"/>
    </source>
</evidence>
<gene>
    <name evidence="13" type="primary">pstA</name>
    <name evidence="13" type="ORF">ACFPJ6_09420</name>
</gene>
<organism evidence="13 14">
    <name type="scientific">Aquipuribacter nitratireducens</name>
    <dbReference type="NCBI Taxonomy" id="650104"/>
    <lineage>
        <taxon>Bacteria</taxon>
        <taxon>Bacillati</taxon>
        <taxon>Actinomycetota</taxon>
        <taxon>Actinomycetes</taxon>
        <taxon>Micrococcales</taxon>
        <taxon>Intrasporangiaceae</taxon>
        <taxon>Aquipuribacter</taxon>
    </lineage>
</organism>
<accession>A0ABW0GM62</accession>
<keyword evidence="8 10" id="KW-1133">Transmembrane helix</keyword>
<dbReference type="PROSITE" id="PS50928">
    <property type="entry name" value="ABC_TM1"/>
    <property type="match status" value="1"/>
</dbReference>
<reference evidence="14" key="1">
    <citation type="journal article" date="2019" name="Int. J. Syst. Evol. Microbiol.">
        <title>The Global Catalogue of Microorganisms (GCM) 10K type strain sequencing project: providing services to taxonomists for standard genome sequencing and annotation.</title>
        <authorList>
            <consortium name="The Broad Institute Genomics Platform"/>
            <consortium name="The Broad Institute Genome Sequencing Center for Infectious Disease"/>
            <person name="Wu L."/>
            <person name="Ma J."/>
        </authorList>
    </citation>
    <scope>NUCLEOTIDE SEQUENCE [LARGE SCALE GENOMIC DNA]</scope>
    <source>
        <strain evidence="14">CCUG 43114</strain>
    </source>
</reference>
<keyword evidence="14" id="KW-1185">Reference proteome</keyword>
<dbReference type="EMBL" id="JBHSLD010000007">
    <property type="protein sequence ID" value="MFC5381010.1"/>
    <property type="molecule type" value="Genomic_DNA"/>
</dbReference>
<keyword evidence="5 10" id="KW-1003">Cell membrane</keyword>
<proteinExistence type="inferred from homology"/>
<dbReference type="PANTHER" id="PTHR42922:SF1">
    <property type="entry name" value="PHOSPHATE TRANSPORT SYSTEM PERMEASE PROTEIN PSTA"/>
    <property type="match status" value="1"/>
</dbReference>
<dbReference type="InterPro" id="IPR051408">
    <property type="entry name" value="Phosphate_transprt_permease"/>
</dbReference>
<dbReference type="NCBIfam" id="TIGR00974">
    <property type="entry name" value="3a0107s02c"/>
    <property type="match status" value="1"/>
</dbReference>
<name>A0ABW0GM62_9MICO</name>
<feature type="transmembrane region" description="Helical" evidence="10">
    <location>
        <begin position="292"/>
        <end position="313"/>
    </location>
</feature>
<feature type="transmembrane region" description="Helical" evidence="10">
    <location>
        <begin position="168"/>
        <end position="197"/>
    </location>
</feature>
<evidence type="ECO:0000256" key="9">
    <source>
        <dbReference type="ARBA" id="ARBA00023136"/>
    </source>
</evidence>
<evidence type="ECO:0000256" key="2">
    <source>
        <dbReference type="ARBA" id="ARBA00004651"/>
    </source>
</evidence>
<dbReference type="Proteomes" id="UP001596122">
    <property type="component" value="Unassembled WGS sequence"/>
</dbReference>
<evidence type="ECO:0000256" key="5">
    <source>
        <dbReference type="ARBA" id="ARBA00022475"/>
    </source>
</evidence>
<sequence>MSTPRETETQRTGPLDTGSRPGPADTSGLTPERFGAPKPAGPPPPPAGTGLGATSGTLPRRLPQALLLLSAVLSTAVLFLFGAFSFTGAAALTAVVYMLGIYVLARSTEGPRRAKDRVVTALVTVAFVLAMAPLLSLVWTVVSNGIARFDVAFFTETMAGVVGEGGGAAHAIVGTLVVTGIAALISIPVGVLAAVWLVEYGRGPLKAAITFLVDVMTGIPSIVAGLFAVALFITLTDNPGHRSGIAGAMALAVLMTPVVIRSVEEMLKLVPDELREASYALGVPRWRTITKVVIPTSIGGIAAGITIAVARVIGETAPLLITLGFTVGFNFDATEGRMSTLPVFAYDQFVRRGLPPEAFLDRAWTAALVLILIVMLLNGIGRLVAFLFAPTTGR</sequence>
<dbReference type="Pfam" id="PF00528">
    <property type="entry name" value="BPD_transp_1"/>
    <property type="match status" value="1"/>
</dbReference>
<feature type="transmembrane region" description="Helical" evidence="10">
    <location>
        <begin position="65"/>
        <end position="83"/>
    </location>
</feature>
<feature type="domain" description="ABC transmembrane type-1" evidence="12">
    <location>
        <begin position="172"/>
        <end position="381"/>
    </location>
</feature>
<dbReference type="InterPro" id="IPR000515">
    <property type="entry name" value="MetI-like"/>
</dbReference>
<feature type="transmembrane region" description="Helical" evidence="10">
    <location>
        <begin position="209"/>
        <end position="233"/>
    </location>
</feature>
<comment type="similarity">
    <text evidence="3 10">Belongs to the binding-protein-dependent transport system permease family. CysTW subfamily.</text>
</comment>
<comment type="caution">
    <text evidence="13">The sequence shown here is derived from an EMBL/GenBank/DDBJ whole genome shotgun (WGS) entry which is preliminary data.</text>
</comment>
<evidence type="ECO:0000313" key="14">
    <source>
        <dbReference type="Proteomes" id="UP001596122"/>
    </source>
</evidence>
<comment type="subcellular location">
    <subcellularLocation>
        <location evidence="2 10">Cell membrane</location>
        <topology evidence="2 10">Multi-pass membrane protein</topology>
    </subcellularLocation>
</comment>
<evidence type="ECO:0000256" key="6">
    <source>
        <dbReference type="ARBA" id="ARBA00022592"/>
    </source>
</evidence>
<feature type="transmembrane region" description="Helical" evidence="10">
    <location>
        <begin position="89"/>
        <end position="105"/>
    </location>
</feature>
<dbReference type="PANTHER" id="PTHR42922">
    <property type="entry name" value="PHOSPHATE TRANSPORT SYSTEM PERMEASE PROTEIN PSTA"/>
    <property type="match status" value="1"/>
</dbReference>
<evidence type="ECO:0000256" key="8">
    <source>
        <dbReference type="ARBA" id="ARBA00022989"/>
    </source>
</evidence>
<protein>
    <recommendedName>
        <fullName evidence="10">Phosphate transport system permease protein PstA</fullName>
    </recommendedName>
</protein>
<evidence type="ECO:0000256" key="3">
    <source>
        <dbReference type="ARBA" id="ARBA00007069"/>
    </source>
</evidence>
<dbReference type="Gene3D" id="1.10.3720.10">
    <property type="entry name" value="MetI-like"/>
    <property type="match status" value="1"/>
</dbReference>
<feature type="transmembrane region" description="Helical" evidence="10">
    <location>
        <begin position="245"/>
        <end position="263"/>
    </location>
</feature>
<feature type="transmembrane region" description="Helical" evidence="10">
    <location>
        <begin position="117"/>
        <end position="142"/>
    </location>
</feature>
<evidence type="ECO:0000313" key="13">
    <source>
        <dbReference type="EMBL" id="MFC5381010.1"/>
    </source>
</evidence>
<keyword evidence="4" id="KW-0813">Transport</keyword>
<evidence type="ECO:0000256" key="1">
    <source>
        <dbReference type="ARBA" id="ARBA00003510"/>
    </source>
</evidence>
<feature type="region of interest" description="Disordered" evidence="11">
    <location>
        <begin position="1"/>
        <end position="55"/>
    </location>
</feature>
<dbReference type="InterPro" id="IPR035906">
    <property type="entry name" value="MetI-like_sf"/>
</dbReference>
<dbReference type="SUPFAM" id="SSF161098">
    <property type="entry name" value="MetI-like"/>
    <property type="match status" value="1"/>
</dbReference>
<comment type="function">
    <text evidence="1">Part of the binding-protein-dependent transport system for phosphate; probably responsible for the translocation of the substrate across the membrane.</text>
</comment>
<evidence type="ECO:0000256" key="4">
    <source>
        <dbReference type="ARBA" id="ARBA00022448"/>
    </source>
</evidence>
<dbReference type="RefSeq" id="WP_340270899.1">
    <property type="nucleotide sequence ID" value="NZ_JBBEOG010000008.1"/>
</dbReference>
<keyword evidence="7 10" id="KW-0812">Transmembrane</keyword>
<evidence type="ECO:0000256" key="11">
    <source>
        <dbReference type="SAM" id="MobiDB-lite"/>
    </source>
</evidence>
<feature type="transmembrane region" description="Helical" evidence="10">
    <location>
        <begin position="363"/>
        <end position="389"/>
    </location>
</feature>